<keyword evidence="2" id="KW-1185">Reference proteome</keyword>
<proteinExistence type="predicted"/>
<name>A0A816G4J9_ADIRI</name>
<accession>A0A816G4J9</accession>
<dbReference type="Proteomes" id="UP000663828">
    <property type="component" value="Unassembled WGS sequence"/>
</dbReference>
<dbReference type="AlphaFoldDB" id="A0A816G4J9"/>
<comment type="caution">
    <text evidence="1">The sequence shown here is derived from an EMBL/GenBank/DDBJ whole genome shotgun (WGS) entry which is preliminary data.</text>
</comment>
<gene>
    <name evidence="1" type="ORF">XAT740_LOCUS58337</name>
</gene>
<dbReference type="EMBL" id="CAJNOR010012677">
    <property type="protein sequence ID" value="CAF1669139.1"/>
    <property type="molecule type" value="Genomic_DNA"/>
</dbReference>
<evidence type="ECO:0000313" key="1">
    <source>
        <dbReference type="EMBL" id="CAF1669139.1"/>
    </source>
</evidence>
<evidence type="ECO:0000313" key="2">
    <source>
        <dbReference type="Proteomes" id="UP000663828"/>
    </source>
</evidence>
<sequence length="66" mass="7228">MTILSSSTDDILTVIPFDGLQLNRTQSPARPVAWAYPTMTCTTDVTILTSERTGKNRNLMRAIDGA</sequence>
<feature type="non-terminal residue" evidence="1">
    <location>
        <position position="1"/>
    </location>
</feature>
<organism evidence="1 2">
    <name type="scientific">Adineta ricciae</name>
    <name type="common">Rotifer</name>
    <dbReference type="NCBI Taxonomy" id="249248"/>
    <lineage>
        <taxon>Eukaryota</taxon>
        <taxon>Metazoa</taxon>
        <taxon>Spiralia</taxon>
        <taxon>Gnathifera</taxon>
        <taxon>Rotifera</taxon>
        <taxon>Eurotatoria</taxon>
        <taxon>Bdelloidea</taxon>
        <taxon>Adinetida</taxon>
        <taxon>Adinetidae</taxon>
        <taxon>Adineta</taxon>
    </lineage>
</organism>
<protein>
    <submittedName>
        <fullName evidence="1">Uncharacterized protein</fullName>
    </submittedName>
</protein>
<reference evidence="1" key="1">
    <citation type="submission" date="2021-02" db="EMBL/GenBank/DDBJ databases">
        <authorList>
            <person name="Nowell W R."/>
        </authorList>
    </citation>
    <scope>NUCLEOTIDE SEQUENCE</scope>
</reference>